<dbReference type="CDD" id="cd01335">
    <property type="entry name" value="Radical_SAM"/>
    <property type="match status" value="1"/>
</dbReference>
<accession>A0A370DWV4</accession>
<dbReference type="PANTHER" id="PTHR37822:SF2">
    <property type="entry name" value="SPORE PHOTOPRODUCT LYASE"/>
    <property type="match status" value="1"/>
</dbReference>
<proteinExistence type="predicted"/>
<gene>
    <name evidence="1" type="ORF">DIZ79_12445</name>
</gene>
<reference evidence="1 2" key="1">
    <citation type="journal article" date="2018" name="ISME J.">
        <title>Endosymbiont genomes yield clues of tubeworm success.</title>
        <authorList>
            <person name="Li Y."/>
            <person name="Liles M.R."/>
            <person name="Halanych K.M."/>
        </authorList>
    </citation>
    <scope>NUCLEOTIDE SEQUENCE [LARGE SCALE GENOMIC DNA]</scope>
    <source>
        <strain evidence="1">A1422</strain>
    </source>
</reference>
<dbReference type="Gene3D" id="3.80.30.30">
    <property type="match status" value="1"/>
</dbReference>
<dbReference type="GO" id="GO:0003913">
    <property type="term" value="F:DNA photolyase activity"/>
    <property type="evidence" value="ECO:0007669"/>
    <property type="project" value="TreeGrafter"/>
</dbReference>
<dbReference type="PANTHER" id="PTHR37822">
    <property type="entry name" value="SPORE PHOTOPRODUCT LYASE-RELATED"/>
    <property type="match status" value="1"/>
</dbReference>
<keyword evidence="1" id="KW-0456">Lyase</keyword>
<organism evidence="1 2">
    <name type="scientific">endosymbiont of Lamellibrachia luymesi</name>
    <dbReference type="NCBI Taxonomy" id="2200907"/>
    <lineage>
        <taxon>Bacteria</taxon>
        <taxon>Pseudomonadati</taxon>
        <taxon>Pseudomonadota</taxon>
        <taxon>Gammaproteobacteria</taxon>
        <taxon>sulfur-oxidizing symbionts</taxon>
    </lineage>
</organism>
<name>A0A370DWV4_9GAMM</name>
<dbReference type="InterPro" id="IPR049539">
    <property type="entry name" value="SPL"/>
</dbReference>
<evidence type="ECO:0000313" key="1">
    <source>
        <dbReference type="EMBL" id="RDH89345.1"/>
    </source>
</evidence>
<protein>
    <submittedName>
        <fullName evidence="1">DNA photolyase</fullName>
    </submittedName>
</protein>
<dbReference type="EMBL" id="QFXD01000222">
    <property type="protein sequence ID" value="RDH89345.1"/>
    <property type="molecule type" value="Genomic_DNA"/>
</dbReference>
<dbReference type="Pfam" id="PF20903">
    <property type="entry name" value="SPL"/>
    <property type="match status" value="1"/>
</dbReference>
<dbReference type="Proteomes" id="UP000255508">
    <property type="component" value="Unassembled WGS sequence"/>
</dbReference>
<dbReference type="GO" id="GO:0051539">
    <property type="term" value="F:4 iron, 4 sulfur cluster binding"/>
    <property type="evidence" value="ECO:0007669"/>
    <property type="project" value="TreeGrafter"/>
</dbReference>
<dbReference type="GO" id="GO:1904047">
    <property type="term" value="F:S-adenosyl-L-methionine binding"/>
    <property type="evidence" value="ECO:0007669"/>
    <property type="project" value="TreeGrafter"/>
</dbReference>
<dbReference type="GO" id="GO:0042601">
    <property type="term" value="C:endospore-forming forespore"/>
    <property type="evidence" value="ECO:0007669"/>
    <property type="project" value="TreeGrafter"/>
</dbReference>
<evidence type="ECO:0000313" key="2">
    <source>
        <dbReference type="Proteomes" id="UP000255508"/>
    </source>
</evidence>
<dbReference type="AlphaFoldDB" id="A0A370DWV4"/>
<comment type="caution">
    <text evidence="1">The sequence shown here is derived from an EMBL/GenBank/DDBJ whole genome shotgun (WGS) entry which is preliminary data.</text>
</comment>
<sequence length="428" mass="49945">MIDQTGIGKLPEVQRKFLQSQALIYRFTLQELQTLSEICLDLNMWGEDPIEQIWPSEISSDLAPKKRRQEILGLIRRHWEDLRQQPNQYPISFDKTEYQPDRIKRVMVERPKLGLGYCPVASSRTRCCNLLTLDAVENCGFDCNYCSIQSFYHGDEVRFDSRFAEKLAQLEIDPDRVYHIGTGQSSDSLMWGNQAGILDTLCLFATEHPNVILELKTKSKNISYLEKNPLPANIICTWSLNTQTLITHEEHLSASLEDRLMAARRLADKDIIVGFHLHPMIHYAQWREDYTELFERMTSMFNPDEVALVSIGTLTYIKPVIKKLRGRCNFHSKILQMPMVESDGKLSYPEEIKLEMFSHAYQQLAPWHDKVFFYLCMENQRLWKPVFGFEYASNDEFENAMKASYLAKIEQHRIIKSSKTLNDCHFRP</sequence>